<evidence type="ECO:0000313" key="6">
    <source>
        <dbReference type="Proteomes" id="UP000614601"/>
    </source>
</evidence>
<dbReference type="GO" id="GO:0034274">
    <property type="term" value="C:Atg12-Atg5-Atg16 complex"/>
    <property type="evidence" value="ECO:0007669"/>
    <property type="project" value="TreeGrafter"/>
</dbReference>
<evidence type="ECO:0000256" key="3">
    <source>
        <dbReference type="ARBA" id="ARBA00023006"/>
    </source>
</evidence>
<keyword evidence="6" id="KW-1185">Reference proteome</keyword>
<reference evidence="5" key="1">
    <citation type="submission" date="2020-09" db="EMBL/GenBank/DDBJ databases">
        <authorList>
            <person name="Kikuchi T."/>
        </authorList>
    </citation>
    <scope>NUCLEOTIDE SEQUENCE</scope>
    <source>
        <strain evidence="5">SH1</strain>
    </source>
</reference>
<dbReference type="GO" id="GO:0000421">
    <property type="term" value="C:autophagosome membrane"/>
    <property type="evidence" value="ECO:0007669"/>
    <property type="project" value="TreeGrafter"/>
</dbReference>
<comment type="similarity">
    <text evidence="4">Belongs to the ATG12 family.</text>
</comment>
<dbReference type="OrthoDB" id="10003551at2759"/>
<keyword evidence="3 4" id="KW-0072">Autophagy</keyword>
<dbReference type="Pfam" id="PF04110">
    <property type="entry name" value="APG12"/>
    <property type="match status" value="1"/>
</dbReference>
<dbReference type="GO" id="GO:0097352">
    <property type="term" value="P:autophagosome maturation"/>
    <property type="evidence" value="ECO:0007669"/>
    <property type="project" value="TreeGrafter"/>
</dbReference>
<proteinExistence type="inferred from homology"/>
<dbReference type="EMBL" id="CAJFCW020000001">
    <property type="protein sequence ID" value="CAG9083228.1"/>
    <property type="molecule type" value="Genomic_DNA"/>
</dbReference>
<dbReference type="PANTHER" id="PTHR13385">
    <property type="entry name" value="AUTOPHAGY PROTEIN 12"/>
    <property type="match status" value="1"/>
</dbReference>
<comment type="subunit">
    <text evidence="4">Forms a conjugate with ATG5.</text>
</comment>
<evidence type="ECO:0000256" key="1">
    <source>
        <dbReference type="ARBA" id="ARBA00022499"/>
    </source>
</evidence>
<dbReference type="AlphaFoldDB" id="A0A811JU31"/>
<keyword evidence="2 4" id="KW-0833">Ubl conjugation pathway</keyword>
<dbReference type="Proteomes" id="UP000614601">
    <property type="component" value="Unassembled WGS sequence"/>
</dbReference>
<keyword evidence="1 4" id="KW-1017">Isopeptide bond</keyword>
<dbReference type="InterPro" id="IPR007242">
    <property type="entry name" value="Atg12"/>
</dbReference>
<dbReference type="CDD" id="cd01612">
    <property type="entry name" value="Ubl_ATG12"/>
    <property type="match status" value="1"/>
</dbReference>
<dbReference type="GO" id="GO:0019776">
    <property type="term" value="F:Atg8-family ligase activity"/>
    <property type="evidence" value="ECO:0007669"/>
    <property type="project" value="TreeGrafter"/>
</dbReference>
<comment type="function">
    <text evidence="4">Ubiquitin-like protein involved in autophagic vesicle formation.</text>
</comment>
<dbReference type="GO" id="GO:0034045">
    <property type="term" value="C:phagophore assembly site membrane"/>
    <property type="evidence" value="ECO:0007669"/>
    <property type="project" value="TreeGrafter"/>
</dbReference>
<dbReference type="GO" id="GO:0000045">
    <property type="term" value="P:autophagosome assembly"/>
    <property type="evidence" value="ECO:0007669"/>
    <property type="project" value="InterPro"/>
</dbReference>
<dbReference type="GO" id="GO:0061723">
    <property type="term" value="P:glycophagy"/>
    <property type="evidence" value="ECO:0007669"/>
    <property type="project" value="TreeGrafter"/>
</dbReference>
<dbReference type="PANTHER" id="PTHR13385:SF0">
    <property type="entry name" value="UBIQUITIN-LIKE PROTEIN ATG12"/>
    <property type="match status" value="1"/>
</dbReference>
<dbReference type="Gene3D" id="3.10.20.90">
    <property type="entry name" value="Phosphatidylinositol 3-kinase Catalytic Subunit, Chain A, domain 1"/>
    <property type="match status" value="1"/>
</dbReference>
<dbReference type="EMBL" id="CAJFDH010000001">
    <property type="protein sequence ID" value="CAD5206813.1"/>
    <property type="molecule type" value="Genomic_DNA"/>
</dbReference>
<comment type="caution">
    <text evidence="5">The sequence shown here is derived from an EMBL/GenBank/DDBJ whole genome shotgun (WGS) entry which is preliminary data.</text>
</comment>
<accession>A0A811JU31</accession>
<dbReference type="SUPFAM" id="SSF54236">
    <property type="entry name" value="Ubiquitin-like"/>
    <property type="match status" value="1"/>
</dbReference>
<gene>
    <name evidence="5" type="ORF">BOKJ2_LOCUS1497</name>
</gene>
<sequence length="124" mass="13866">MSAFDINSKATNPKEQGLFDYWYLQYCLTTGAATDSKVAILLKAVGNTPILKNKNWTLEGTNTVAWLICFIRRYLKLPASQSLFIFVNQAFSPSPDQTIANLQHCYAPSGQKLVLHYSTTNAWG</sequence>
<dbReference type="InterPro" id="IPR029071">
    <property type="entry name" value="Ubiquitin-like_domsf"/>
</dbReference>
<protein>
    <recommendedName>
        <fullName evidence="4">Ubiquitin-like protein ATG12</fullName>
    </recommendedName>
</protein>
<evidence type="ECO:0000313" key="5">
    <source>
        <dbReference type="EMBL" id="CAD5206813.1"/>
    </source>
</evidence>
<dbReference type="Proteomes" id="UP000783686">
    <property type="component" value="Unassembled WGS sequence"/>
</dbReference>
<evidence type="ECO:0000256" key="2">
    <source>
        <dbReference type="ARBA" id="ARBA00022786"/>
    </source>
</evidence>
<evidence type="ECO:0000256" key="4">
    <source>
        <dbReference type="RuleBase" id="RU361201"/>
    </source>
</evidence>
<name>A0A811JU31_9BILA</name>
<dbReference type="GO" id="GO:0034727">
    <property type="term" value="P:piecemeal microautophagy of the nucleus"/>
    <property type="evidence" value="ECO:0007669"/>
    <property type="project" value="TreeGrafter"/>
</dbReference>
<dbReference type="GO" id="GO:0000422">
    <property type="term" value="P:autophagy of mitochondrion"/>
    <property type="evidence" value="ECO:0007669"/>
    <property type="project" value="TreeGrafter"/>
</dbReference>
<organism evidence="5 6">
    <name type="scientific">Bursaphelenchus okinawaensis</name>
    <dbReference type="NCBI Taxonomy" id="465554"/>
    <lineage>
        <taxon>Eukaryota</taxon>
        <taxon>Metazoa</taxon>
        <taxon>Ecdysozoa</taxon>
        <taxon>Nematoda</taxon>
        <taxon>Chromadorea</taxon>
        <taxon>Rhabditida</taxon>
        <taxon>Tylenchina</taxon>
        <taxon>Tylenchomorpha</taxon>
        <taxon>Aphelenchoidea</taxon>
        <taxon>Aphelenchoididae</taxon>
        <taxon>Bursaphelenchus</taxon>
    </lineage>
</organism>